<protein>
    <recommendedName>
        <fullName evidence="3">Type IX secretion system protein PorQ</fullName>
    </recommendedName>
</protein>
<dbReference type="STRING" id="889453.SAMN03080601_00237"/>
<reference evidence="1 2" key="1">
    <citation type="submission" date="2017-02" db="EMBL/GenBank/DDBJ databases">
        <authorList>
            <person name="Peterson S.W."/>
        </authorList>
    </citation>
    <scope>NUCLEOTIDE SEQUENCE [LARGE SCALE GENOMIC DNA]</scope>
    <source>
        <strain evidence="1 2">DSM 24412</strain>
    </source>
</reference>
<accession>A0A1T5AFD8</accession>
<evidence type="ECO:0000313" key="1">
    <source>
        <dbReference type="EMBL" id="SKB33636.1"/>
    </source>
</evidence>
<dbReference type="EMBL" id="FUYV01000001">
    <property type="protein sequence ID" value="SKB33636.1"/>
    <property type="molecule type" value="Genomic_DNA"/>
</dbReference>
<keyword evidence="2" id="KW-1185">Reference proteome</keyword>
<dbReference type="NCBIfam" id="NF033709">
    <property type="entry name" value="PorV_fam"/>
    <property type="match status" value="1"/>
</dbReference>
<dbReference type="Proteomes" id="UP000191055">
    <property type="component" value="Unassembled WGS sequence"/>
</dbReference>
<dbReference type="AlphaFoldDB" id="A0A1T5AFD8"/>
<proteinExistence type="predicted"/>
<name>A0A1T5AFD8_9BACT</name>
<gene>
    <name evidence="1" type="ORF">SAMN03080601_00237</name>
</gene>
<sequence length="342" mass="37167">MKNLRILLVLVFLAGTVNTHGQRGGESVFGLLNLTQSARVASLGGNQVGLHGHDLSMLMHNPGMLDSTLSQQISMSYVPYMAGINYGFSGAAYSFEGVGNFAIGFHHVGYGSFVAADETGLITGSFSAGETVVQLTYSRQLSPHWSAGISIKPVFSRIESYNSWGIASDIGFFYRHRDGLLTGGAVLRNYGHQIASYSGGQTEPIASDLQFGIAQKLEHAPFRFSLTVQDLLGGTLQYSLRDQEEHGLVFGERGTGDNFVEKAARHLTVGVEFVPSDNFYVAAGMNPRRRQELKVESKTSTVGFSWGFGIRISKFNFSYGSARYHLSGTSNHFSITTNLTAF</sequence>
<dbReference type="OrthoDB" id="9809953at2"/>
<organism evidence="1 2">
    <name type="scientific">Alkalitalea saponilacus</name>
    <dbReference type="NCBI Taxonomy" id="889453"/>
    <lineage>
        <taxon>Bacteria</taxon>
        <taxon>Pseudomonadati</taxon>
        <taxon>Bacteroidota</taxon>
        <taxon>Bacteroidia</taxon>
        <taxon>Marinilabiliales</taxon>
        <taxon>Marinilabiliaceae</taxon>
        <taxon>Alkalitalea</taxon>
    </lineage>
</organism>
<evidence type="ECO:0000313" key="2">
    <source>
        <dbReference type="Proteomes" id="UP000191055"/>
    </source>
</evidence>
<evidence type="ECO:0008006" key="3">
    <source>
        <dbReference type="Google" id="ProtNLM"/>
    </source>
</evidence>
<dbReference type="RefSeq" id="WP_079556020.1">
    <property type="nucleotide sequence ID" value="NZ_CP021904.1"/>
</dbReference>
<dbReference type="NCBIfam" id="NF033711">
    <property type="entry name" value="T9SS_PorQ"/>
    <property type="match status" value="1"/>
</dbReference>